<name>A0A948X3G2_9BACT</name>
<dbReference type="GO" id="GO:0004521">
    <property type="term" value="F:RNA endonuclease activity"/>
    <property type="evidence" value="ECO:0007669"/>
    <property type="project" value="UniProtKB-UniRule"/>
</dbReference>
<keyword evidence="5 7" id="KW-0378">Hydrolase</keyword>
<comment type="caution">
    <text evidence="8">The sequence shown here is derived from an EMBL/GenBank/DDBJ whole genome shotgun (WGS) entry which is preliminary data.</text>
</comment>
<evidence type="ECO:0000313" key="9">
    <source>
        <dbReference type="Proteomes" id="UP000784286"/>
    </source>
</evidence>
<evidence type="ECO:0000256" key="7">
    <source>
        <dbReference type="HAMAP-Rule" id="MF_00009"/>
    </source>
</evidence>
<evidence type="ECO:0000256" key="2">
    <source>
        <dbReference type="ARBA" id="ARBA00022722"/>
    </source>
</evidence>
<feature type="binding site" evidence="7">
    <location>
        <position position="106"/>
    </location>
    <ligand>
        <name>Zn(2+)</name>
        <dbReference type="ChEBI" id="CHEBI:29105"/>
        <note>catalytic</note>
    </ligand>
</feature>
<dbReference type="EC" id="3.1.-.-" evidence="7"/>
<dbReference type="GO" id="GO:0008270">
    <property type="term" value="F:zinc ion binding"/>
    <property type="evidence" value="ECO:0007669"/>
    <property type="project" value="UniProtKB-UniRule"/>
</dbReference>
<keyword evidence="4 7" id="KW-0255">Endonuclease</keyword>
<dbReference type="GO" id="GO:0006364">
    <property type="term" value="P:rRNA processing"/>
    <property type="evidence" value="ECO:0007669"/>
    <property type="project" value="UniProtKB-UniRule"/>
</dbReference>
<dbReference type="Gene3D" id="3.40.390.30">
    <property type="entry name" value="Metalloproteases ('zincins'), catalytic domain"/>
    <property type="match status" value="1"/>
</dbReference>
<evidence type="ECO:0000256" key="4">
    <source>
        <dbReference type="ARBA" id="ARBA00022759"/>
    </source>
</evidence>
<dbReference type="PANTHER" id="PTHR46986:SF1">
    <property type="entry name" value="ENDORIBONUCLEASE YBEY, CHLOROPLASTIC"/>
    <property type="match status" value="1"/>
</dbReference>
<evidence type="ECO:0000256" key="6">
    <source>
        <dbReference type="ARBA" id="ARBA00022833"/>
    </source>
</evidence>
<dbReference type="InterPro" id="IPR002036">
    <property type="entry name" value="YbeY"/>
</dbReference>
<protein>
    <recommendedName>
        <fullName evidence="7">Endoribonuclease YbeY</fullName>
        <ecNumber evidence="7">3.1.-.-</ecNumber>
    </recommendedName>
</protein>
<keyword evidence="7" id="KW-0698">rRNA processing</keyword>
<comment type="similarity">
    <text evidence="1 7">Belongs to the endoribonuclease YbeY family.</text>
</comment>
<reference evidence="8" key="1">
    <citation type="journal article" date="2021" name="PeerJ">
        <title>Extensive microbial diversity within the chicken gut microbiome revealed by metagenomics and culture.</title>
        <authorList>
            <person name="Gilroy R."/>
            <person name="Ravi A."/>
            <person name="Getino M."/>
            <person name="Pursley I."/>
            <person name="Horton D.L."/>
            <person name="Alikhan N.F."/>
            <person name="Baker D."/>
            <person name="Gharbi K."/>
            <person name="Hall N."/>
            <person name="Watson M."/>
            <person name="Adriaenssens E.M."/>
            <person name="Foster-Nyarko E."/>
            <person name="Jarju S."/>
            <person name="Secka A."/>
            <person name="Antonio M."/>
            <person name="Oren A."/>
            <person name="Chaudhuri R.R."/>
            <person name="La Ragione R."/>
            <person name="Hildebrand F."/>
            <person name="Pallen M.J."/>
        </authorList>
    </citation>
    <scope>NUCLEOTIDE SEQUENCE</scope>
    <source>
        <strain evidence="8">8470</strain>
    </source>
</reference>
<evidence type="ECO:0000256" key="5">
    <source>
        <dbReference type="ARBA" id="ARBA00022801"/>
    </source>
</evidence>
<comment type="function">
    <text evidence="7">Single strand-specific metallo-endoribonuclease involved in late-stage 70S ribosome quality control and in maturation of the 3' terminus of the 16S rRNA.</text>
</comment>
<keyword evidence="3 7" id="KW-0479">Metal-binding</keyword>
<feature type="binding site" evidence="7">
    <location>
        <position position="110"/>
    </location>
    <ligand>
        <name>Zn(2+)</name>
        <dbReference type="ChEBI" id="CHEBI:29105"/>
        <note>catalytic</note>
    </ligand>
</feature>
<dbReference type="NCBIfam" id="TIGR00043">
    <property type="entry name" value="rRNA maturation RNase YbeY"/>
    <property type="match status" value="1"/>
</dbReference>
<dbReference type="HAMAP" id="MF_00009">
    <property type="entry name" value="Endoribonucl_YbeY"/>
    <property type="match status" value="1"/>
</dbReference>
<dbReference type="GO" id="GO:0004222">
    <property type="term" value="F:metalloendopeptidase activity"/>
    <property type="evidence" value="ECO:0007669"/>
    <property type="project" value="InterPro"/>
</dbReference>
<keyword evidence="6 7" id="KW-0862">Zinc</keyword>
<dbReference type="EMBL" id="JAHLFJ010000083">
    <property type="protein sequence ID" value="MBU3856799.1"/>
    <property type="molecule type" value="Genomic_DNA"/>
</dbReference>
<evidence type="ECO:0000256" key="3">
    <source>
        <dbReference type="ARBA" id="ARBA00022723"/>
    </source>
</evidence>
<proteinExistence type="inferred from homology"/>
<comment type="subcellular location">
    <subcellularLocation>
        <location evidence="7">Cytoplasm</location>
    </subcellularLocation>
</comment>
<dbReference type="SUPFAM" id="SSF55486">
    <property type="entry name" value="Metalloproteases ('zincins'), catalytic domain"/>
    <property type="match status" value="1"/>
</dbReference>
<feature type="binding site" evidence="7">
    <location>
        <position position="116"/>
    </location>
    <ligand>
        <name>Zn(2+)</name>
        <dbReference type="ChEBI" id="CHEBI:29105"/>
        <note>catalytic</note>
    </ligand>
</feature>
<dbReference type="PANTHER" id="PTHR46986">
    <property type="entry name" value="ENDORIBONUCLEASE YBEY, CHLOROPLASTIC"/>
    <property type="match status" value="1"/>
</dbReference>
<evidence type="ECO:0000313" key="8">
    <source>
        <dbReference type="EMBL" id="MBU3856799.1"/>
    </source>
</evidence>
<reference evidence="8" key="2">
    <citation type="submission" date="2021-04" db="EMBL/GenBank/DDBJ databases">
        <authorList>
            <person name="Gilroy R."/>
        </authorList>
    </citation>
    <scope>NUCLEOTIDE SEQUENCE</scope>
    <source>
        <strain evidence="8">8470</strain>
    </source>
</reference>
<dbReference type="GO" id="GO:0005737">
    <property type="term" value="C:cytoplasm"/>
    <property type="evidence" value="ECO:0007669"/>
    <property type="project" value="UniProtKB-SubCell"/>
</dbReference>
<sequence length="140" mass="16067">MISYQTEGVEMPDIKKSKITAWIKAVAETYGKRTGEIAYIFCSDEKILEVNRQYLQHDYYTDIITFDYTEGNRISGDLFISLDTVRTNAEQFNAPYDTELHRVIIHGILHLCGINDKGPGEREIMEAAENRALTVLDQMQ</sequence>
<evidence type="ECO:0000256" key="1">
    <source>
        <dbReference type="ARBA" id="ARBA00010875"/>
    </source>
</evidence>
<organism evidence="8 9">
    <name type="scientific">Candidatus Phocaeicola excrementipullorum</name>
    <dbReference type="NCBI Taxonomy" id="2838731"/>
    <lineage>
        <taxon>Bacteria</taxon>
        <taxon>Pseudomonadati</taxon>
        <taxon>Bacteroidota</taxon>
        <taxon>Bacteroidia</taxon>
        <taxon>Bacteroidales</taxon>
        <taxon>Bacteroidaceae</taxon>
        <taxon>Phocaeicola</taxon>
    </lineage>
</organism>
<dbReference type="InterPro" id="IPR023091">
    <property type="entry name" value="MetalPrtase_cat_dom_sf_prd"/>
</dbReference>
<accession>A0A948X3G2</accession>
<keyword evidence="2 7" id="KW-0540">Nuclease</keyword>
<dbReference type="Pfam" id="PF02130">
    <property type="entry name" value="YbeY"/>
    <property type="match status" value="1"/>
</dbReference>
<keyword evidence="7" id="KW-0963">Cytoplasm</keyword>
<dbReference type="Proteomes" id="UP000784286">
    <property type="component" value="Unassembled WGS sequence"/>
</dbReference>
<keyword evidence="7" id="KW-0690">Ribosome biogenesis</keyword>
<comment type="cofactor">
    <cofactor evidence="7">
        <name>Zn(2+)</name>
        <dbReference type="ChEBI" id="CHEBI:29105"/>
    </cofactor>
    <text evidence="7">Binds 1 zinc ion.</text>
</comment>
<dbReference type="AlphaFoldDB" id="A0A948X3G2"/>
<gene>
    <name evidence="7 8" type="primary">ybeY</name>
    <name evidence="8" type="ORF">H9928_09665</name>
</gene>